<keyword evidence="3" id="KW-1185">Reference proteome</keyword>
<protein>
    <submittedName>
        <fullName evidence="2">Relaxase/mobilization nuclease domain-containing protein</fullName>
    </submittedName>
</protein>
<proteinExistence type="predicted"/>
<evidence type="ECO:0000313" key="3">
    <source>
        <dbReference type="Proteomes" id="UP000647416"/>
    </source>
</evidence>
<organism evidence="2 3">
    <name type="scientific">Qingrenia yutianensis</name>
    <dbReference type="NCBI Taxonomy" id="2763676"/>
    <lineage>
        <taxon>Bacteria</taxon>
        <taxon>Bacillati</taxon>
        <taxon>Bacillota</taxon>
        <taxon>Clostridia</taxon>
        <taxon>Eubacteriales</taxon>
        <taxon>Oscillospiraceae</taxon>
        <taxon>Qingrenia</taxon>
    </lineage>
</organism>
<gene>
    <name evidence="2" type="ORF">H8706_06515</name>
</gene>
<dbReference type="AlphaFoldDB" id="A0A926ITF2"/>
<reference evidence="2" key="1">
    <citation type="submission" date="2020-08" db="EMBL/GenBank/DDBJ databases">
        <title>Genome public.</title>
        <authorList>
            <person name="Liu C."/>
            <person name="Sun Q."/>
        </authorList>
    </citation>
    <scope>NUCLEOTIDE SEQUENCE</scope>
    <source>
        <strain evidence="2">NSJ-50</strain>
    </source>
</reference>
<dbReference type="RefSeq" id="WP_262431987.1">
    <property type="nucleotide sequence ID" value="NZ_JACRTE010000006.1"/>
</dbReference>
<accession>A0A926ITF2</accession>
<dbReference type="InterPro" id="IPR005094">
    <property type="entry name" value="Endonuclease_MobA/VirD2"/>
</dbReference>
<evidence type="ECO:0000313" key="2">
    <source>
        <dbReference type="EMBL" id="MBC8596520.1"/>
    </source>
</evidence>
<comment type="caution">
    <text evidence="2">The sequence shown here is derived from an EMBL/GenBank/DDBJ whole genome shotgun (WGS) entry which is preliminary data.</text>
</comment>
<dbReference type="Pfam" id="PF03432">
    <property type="entry name" value="Relaxase"/>
    <property type="match status" value="1"/>
</dbReference>
<evidence type="ECO:0000259" key="1">
    <source>
        <dbReference type="Pfam" id="PF03432"/>
    </source>
</evidence>
<sequence length="218" mass="25529">MAIIRYFNSKNSISKGKYTLKRVLNYISNPEKTAGQTGGLYVNEKNALERMRAVKQYYGKEDGRIYIHFTISFKGKRDVQNLYEFAEEVSEQFSDFQVLFAIHNNTANHHIHFVINSVSINDGHKFSQSRDDMNKFKKFIAYLEQDHGLGNGFVDFYINDTIEDYYDDNGEDEHFERAPFEEYISKIPNFDELTELVSPIEFFDGSGKELTEPIIFYR</sequence>
<feature type="domain" description="MobA/VirD2-like nuclease" evidence="1">
    <location>
        <begin position="26"/>
        <end position="149"/>
    </location>
</feature>
<dbReference type="Proteomes" id="UP000647416">
    <property type="component" value="Unassembled WGS sequence"/>
</dbReference>
<dbReference type="EMBL" id="JACRTE010000006">
    <property type="protein sequence ID" value="MBC8596520.1"/>
    <property type="molecule type" value="Genomic_DNA"/>
</dbReference>
<name>A0A926ITF2_9FIRM</name>